<proteinExistence type="predicted"/>
<organism evidence="1 2">
    <name type="scientific">Boeremia exigua</name>
    <dbReference type="NCBI Taxonomy" id="749465"/>
    <lineage>
        <taxon>Eukaryota</taxon>
        <taxon>Fungi</taxon>
        <taxon>Dikarya</taxon>
        <taxon>Ascomycota</taxon>
        <taxon>Pezizomycotina</taxon>
        <taxon>Dothideomycetes</taxon>
        <taxon>Pleosporomycetidae</taxon>
        <taxon>Pleosporales</taxon>
        <taxon>Pleosporineae</taxon>
        <taxon>Didymellaceae</taxon>
        <taxon>Boeremia</taxon>
    </lineage>
</organism>
<reference evidence="1" key="1">
    <citation type="submission" date="2022-11" db="EMBL/GenBank/DDBJ databases">
        <title>Genome Sequence of Boeremia exigua.</title>
        <authorList>
            <person name="Buettner E."/>
        </authorList>
    </citation>
    <scope>NUCLEOTIDE SEQUENCE</scope>
    <source>
        <strain evidence="1">CU02</strain>
    </source>
</reference>
<evidence type="ECO:0000313" key="1">
    <source>
        <dbReference type="EMBL" id="KAJ8118885.1"/>
    </source>
</evidence>
<comment type="caution">
    <text evidence="1">The sequence shown here is derived from an EMBL/GenBank/DDBJ whole genome shotgun (WGS) entry which is preliminary data.</text>
</comment>
<keyword evidence="2" id="KW-1185">Reference proteome</keyword>
<dbReference type="EMBL" id="JAPHNI010000007">
    <property type="protein sequence ID" value="KAJ8118885.1"/>
    <property type="molecule type" value="Genomic_DNA"/>
</dbReference>
<accession>A0ACC2IUR2</accession>
<evidence type="ECO:0000313" key="2">
    <source>
        <dbReference type="Proteomes" id="UP001153331"/>
    </source>
</evidence>
<sequence length="167" mass="18294">MRFAFYLSALVAPLAIAAPAKLDSNSIALAERQAAPVKPEPCVRNNAVTVKETEARAKAFAQAFIVDRNITAAFEHIAVDYINHNPLAQNGSDSAWGILSSIWGSVEINPLRTTFQNPQAWLKYEVVGFSQVVDRFRWEAGCIAEHWDQGEVFPSNAETTRACAATS</sequence>
<gene>
    <name evidence="1" type="ORF">OPT61_g229</name>
</gene>
<dbReference type="Proteomes" id="UP001153331">
    <property type="component" value="Unassembled WGS sequence"/>
</dbReference>
<protein>
    <submittedName>
        <fullName evidence="1">Uncharacterized protein</fullName>
    </submittedName>
</protein>
<name>A0ACC2IUR2_9PLEO</name>